<accession>A0A139H9F3</accession>
<evidence type="ECO:0000256" key="1">
    <source>
        <dbReference type="SAM" id="Phobius"/>
    </source>
</evidence>
<comment type="caution">
    <text evidence="2">The sequence shown here is derived from an EMBL/GenBank/DDBJ whole genome shotgun (WGS) entry which is preliminary data.</text>
</comment>
<proteinExistence type="predicted"/>
<evidence type="ECO:0000313" key="2">
    <source>
        <dbReference type="EMBL" id="KXS99008.1"/>
    </source>
</evidence>
<keyword evidence="1" id="KW-0472">Membrane</keyword>
<organism evidence="2 3">
    <name type="scientific">Pseudocercospora eumusae</name>
    <dbReference type="NCBI Taxonomy" id="321146"/>
    <lineage>
        <taxon>Eukaryota</taxon>
        <taxon>Fungi</taxon>
        <taxon>Dikarya</taxon>
        <taxon>Ascomycota</taxon>
        <taxon>Pezizomycotina</taxon>
        <taxon>Dothideomycetes</taxon>
        <taxon>Dothideomycetidae</taxon>
        <taxon>Mycosphaerellales</taxon>
        <taxon>Mycosphaerellaceae</taxon>
        <taxon>Pseudocercospora</taxon>
    </lineage>
</organism>
<dbReference type="Proteomes" id="UP000070133">
    <property type="component" value="Unassembled WGS sequence"/>
</dbReference>
<keyword evidence="1" id="KW-1133">Transmembrane helix</keyword>
<reference evidence="2 3" key="1">
    <citation type="submission" date="2015-07" db="EMBL/GenBank/DDBJ databases">
        <title>Comparative genomics of the Sigatoka disease complex on banana suggests a link between parallel evolutionary changes in Pseudocercospora fijiensis and Pseudocercospora eumusae and increased virulence on the banana host.</title>
        <authorList>
            <person name="Chang T.-C."/>
            <person name="Salvucci A."/>
            <person name="Crous P.W."/>
            <person name="Stergiopoulos I."/>
        </authorList>
    </citation>
    <scope>NUCLEOTIDE SEQUENCE [LARGE SCALE GENOMIC DNA]</scope>
    <source>
        <strain evidence="2 3">CBS 114824</strain>
    </source>
</reference>
<keyword evidence="3" id="KW-1185">Reference proteome</keyword>
<dbReference type="EMBL" id="LFZN01000101">
    <property type="protein sequence ID" value="KXS99008.1"/>
    <property type="molecule type" value="Genomic_DNA"/>
</dbReference>
<evidence type="ECO:0000313" key="3">
    <source>
        <dbReference type="Proteomes" id="UP000070133"/>
    </source>
</evidence>
<protein>
    <submittedName>
        <fullName evidence="2">Uncharacterized protein</fullName>
    </submittedName>
</protein>
<dbReference type="AlphaFoldDB" id="A0A139H9F3"/>
<keyword evidence="1" id="KW-0812">Transmembrane</keyword>
<sequence>MEFSTYKTSFDFTDSDYETEPELLKTPAVIECAENHSPGHIILGLWPHAQPEQIQYYVQGYSTLYPNSTIHLLHHNQTSSIDSVLNNLISFSTSNEKASISTTLQTPTLVLIHLFASTSPAQNICTLLHAYQLRTHHSLPISLLILDAVPITITPTFASMCRNPALLFNFLLAPCLHIWATLILWFSEPLSDDVRRDLEALCGEARWKWIFPGRDVMFVRNAGDWEDEESRELAVGERCQRRERSVKWSAGQERYWAGVESAWEGR</sequence>
<dbReference type="OrthoDB" id="77878at2759"/>
<name>A0A139H9F3_9PEZI</name>
<gene>
    <name evidence="2" type="ORF">AC578_6158</name>
</gene>
<feature type="transmembrane region" description="Helical" evidence="1">
    <location>
        <begin position="166"/>
        <end position="186"/>
    </location>
</feature>